<dbReference type="RefSeq" id="WP_185662203.1">
    <property type="nucleotide sequence ID" value="NZ_JACLAW010000001.1"/>
</dbReference>
<organism evidence="1 2">
    <name type="scientific">Novosphingobium flavum</name>
    <dbReference type="NCBI Taxonomy" id="1778672"/>
    <lineage>
        <taxon>Bacteria</taxon>
        <taxon>Pseudomonadati</taxon>
        <taxon>Pseudomonadota</taxon>
        <taxon>Alphaproteobacteria</taxon>
        <taxon>Sphingomonadales</taxon>
        <taxon>Sphingomonadaceae</taxon>
        <taxon>Novosphingobium</taxon>
    </lineage>
</organism>
<gene>
    <name evidence="1" type="ORF">H7F51_00250</name>
</gene>
<proteinExistence type="predicted"/>
<dbReference type="AlphaFoldDB" id="A0A7X1FN96"/>
<reference evidence="1 2" key="1">
    <citation type="submission" date="2020-08" db="EMBL/GenBank/DDBJ databases">
        <title>The genome sequence of type strain Novosphingobium flavum NBRC 111647.</title>
        <authorList>
            <person name="Liu Y."/>
        </authorList>
    </citation>
    <scope>NUCLEOTIDE SEQUENCE [LARGE SCALE GENOMIC DNA]</scope>
    <source>
        <strain evidence="1 2">NBRC 111647</strain>
    </source>
</reference>
<name>A0A7X1FN96_9SPHN</name>
<keyword evidence="2" id="KW-1185">Reference proteome</keyword>
<accession>A0A7X1FN96</accession>
<protein>
    <submittedName>
        <fullName evidence="1">Uncharacterized protein</fullName>
    </submittedName>
</protein>
<evidence type="ECO:0000313" key="2">
    <source>
        <dbReference type="Proteomes" id="UP000566813"/>
    </source>
</evidence>
<dbReference type="EMBL" id="JACLAW010000001">
    <property type="protein sequence ID" value="MBC2663940.1"/>
    <property type="molecule type" value="Genomic_DNA"/>
</dbReference>
<dbReference type="Proteomes" id="UP000566813">
    <property type="component" value="Unassembled WGS sequence"/>
</dbReference>
<comment type="caution">
    <text evidence="1">The sequence shown here is derived from an EMBL/GenBank/DDBJ whole genome shotgun (WGS) entry which is preliminary data.</text>
</comment>
<sequence>MSIYFAGSRRLSLSPLARCLAVPLGMQATNDNGRTIADNALLRAALLHFAEHGLGAARQASRQAEDSLLAGDDEGYRHWLAVCRTLDRRLADRTRRG</sequence>
<evidence type="ECO:0000313" key="1">
    <source>
        <dbReference type="EMBL" id="MBC2663940.1"/>
    </source>
</evidence>